<accession>A0A445KYY7</accession>
<gene>
    <name evidence="2" type="ORF">D0Y65_009349</name>
</gene>
<organism evidence="2 3">
    <name type="scientific">Glycine soja</name>
    <name type="common">Wild soybean</name>
    <dbReference type="NCBI Taxonomy" id="3848"/>
    <lineage>
        <taxon>Eukaryota</taxon>
        <taxon>Viridiplantae</taxon>
        <taxon>Streptophyta</taxon>
        <taxon>Embryophyta</taxon>
        <taxon>Tracheophyta</taxon>
        <taxon>Spermatophyta</taxon>
        <taxon>Magnoliopsida</taxon>
        <taxon>eudicotyledons</taxon>
        <taxon>Gunneridae</taxon>
        <taxon>Pentapetalae</taxon>
        <taxon>rosids</taxon>
        <taxon>fabids</taxon>
        <taxon>Fabales</taxon>
        <taxon>Fabaceae</taxon>
        <taxon>Papilionoideae</taxon>
        <taxon>50 kb inversion clade</taxon>
        <taxon>NPAAA clade</taxon>
        <taxon>indigoferoid/millettioid clade</taxon>
        <taxon>Phaseoleae</taxon>
        <taxon>Glycine</taxon>
        <taxon>Glycine subgen. Soja</taxon>
    </lineage>
</organism>
<feature type="domain" description="3-beta hydroxysteroid dehydrogenase/isomerase" evidence="1">
    <location>
        <begin position="5"/>
        <end position="119"/>
    </location>
</feature>
<dbReference type="SUPFAM" id="SSF51735">
    <property type="entry name" value="NAD(P)-binding Rossmann-fold domains"/>
    <property type="match status" value="1"/>
</dbReference>
<dbReference type="EMBL" id="QZWG01000004">
    <property type="protein sequence ID" value="RZC16023.1"/>
    <property type="molecule type" value="Genomic_DNA"/>
</dbReference>
<dbReference type="Gene3D" id="3.40.50.720">
    <property type="entry name" value="NAD(P)-binding Rossmann-like Domain"/>
    <property type="match status" value="1"/>
</dbReference>
<dbReference type="Pfam" id="PF01073">
    <property type="entry name" value="3Beta_HSD"/>
    <property type="match status" value="1"/>
</dbReference>
<sequence length="121" mass="13339">MFVLLGTHNVIDACMELNVKRLVYTSCIIYPSFPSIFFDDVHGIHNGNETMPYVHSVHTLATYLRIPNDHYSATKAKGEALVIKANGTNGLLTCCIRPSSIFEPGDRLSMPSLVAAARKET</sequence>
<dbReference type="AlphaFoldDB" id="A0A445KYY7"/>
<evidence type="ECO:0000313" key="3">
    <source>
        <dbReference type="Proteomes" id="UP000289340"/>
    </source>
</evidence>
<dbReference type="InterPro" id="IPR036291">
    <property type="entry name" value="NAD(P)-bd_dom_sf"/>
</dbReference>
<dbReference type="InterPro" id="IPR002225">
    <property type="entry name" value="3Beta_OHSteriod_DH/Estase"/>
</dbReference>
<evidence type="ECO:0000313" key="2">
    <source>
        <dbReference type="EMBL" id="RZC16023.1"/>
    </source>
</evidence>
<evidence type="ECO:0000259" key="1">
    <source>
        <dbReference type="Pfam" id="PF01073"/>
    </source>
</evidence>
<dbReference type="GO" id="GO:0006694">
    <property type="term" value="P:steroid biosynthetic process"/>
    <property type="evidence" value="ECO:0007669"/>
    <property type="project" value="InterPro"/>
</dbReference>
<proteinExistence type="predicted"/>
<reference evidence="2 3" key="1">
    <citation type="submission" date="2018-09" db="EMBL/GenBank/DDBJ databases">
        <title>A high-quality reference genome of wild soybean provides a powerful tool to mine soybean genomes.</title>
        <authorList>
            <person name="Xie M."/>
            <person name="Chung C.Y.L."/>
            <person name="Li M.-W."/>
            <person name="Wong F.-L."/>
            <person name="Chan T.-F."/>
            <person name="Lam H.-M."/>
        </authorList>
    </citation>
    <scope>NUCLEOTIDE SEQUENCE [LARGE SCALE GENOMIC DNA]</scope>
    <source>
        <strain evidence="3">cv. W05</strain>
        <tissue evidence="2">Hypocotyl of etiolated seedlings</tissue>
    </source>
</reference>
<keyword evidence="3" id="KW-1185">Reference proteome</keyword>
<comment type="caution">
    <text evidence="2">The sequence shown here is derived from an EMBL/GenBank/DDBJ whole genome shotgun (WGS) entry which is preliminary data.</text>
</comment>
<name>A0A445KYY7_GLYSO</name>
<dbReference type="Proteomes" id="UP000289340">
    <property type="component" value="Chromosome 4"/>
</dbReference>
<protein>
    <submittedName>
        <fullName evidence="2">3beta-hydroxysteroid-dehydrogenase/decarboxylase isoform 2</fullName>
    </submittedName>
</protein>
<dbReference type="GO" id="GO:0016616">
    <property type="term" value="F:oxidoreductase activity, acting on the CH-OH group of donors, NAD or NADP as acceptor"/>
    <property type="evidence" value="ECO:0007669"/>
    <property type="project" value="InterPro"/>
</dbReference>